<dbReference type="RefSeq" id="XP_013288220.1">
    <property type="nucleotide sequence ID" value="XM_013432766.1"/>
</dbReference>
<dbReference type="HOGENOM" id="CLU_047639_1_1_1"/>
<keyword evidence="1" id="KW-0732">Signal</keyword>
<accession>A0A0D2FCS7</accession>
<evidence type="ECO:0000313" key="3">
    <source>
        <dbReference type="EMBL" id="KIW84412.1"/>
    </source>
</evidence>
<dbReference type="GeneID" id="25303152"/>
<dbReference type="STRING" id="1442368.A0A0D2FCS7"/>
<dbReference type="CDD" id="cd22191">
    <property type="entry name" value="DPBB_RlpA_EXP_N-like"/>
    <property type="match status" value="1"/>
</dbReference>
<dbReference type="Gene3D" id="2.40.40.10">
    <property type="entry name" value="RlpA-like domain"/>
    <property type="match status" value="1"/>
</dbReference>
<keyword evidence="2" id="KW-0472">Membrane</keyword>
<name>A0A0D2FCS7_9EURO</name>
<dbReference type="Proteomes" id="UP000053029">
    <property type="component" value="Unassembled WGS sequence"/>
</dbReference>
<organism evidence="3 4">
    <name type="scientific">Fonsecaea pedrosoi CBS 271.37</name>
    <dbReference type="NCBI Taxonomy" id="1442368"/>
    <lineage>
        <taxon>Eukaryota</taxon>
        <taxon>Fungi</taxon>
        <taxon>Dikarya</taxon>
        <taxon>Ascomycota</taxon>
        <taxon>Pezizomycotina</taxon>
        <taxon>Eurotiomycetes</taxon>
        <taxon>Chaetothyriomycetidae</taxon>
        <taxon>Chaetothyriales</taxon>
        <taxon>Herpotrichiellaceae</taxon>
        <taxon>Fonsecaea</taxon>
    </lineage>
</organism>
<gene>
    <name evidence="3" type="ORF">Z517_03662</name>
</gene>
<keyword evidence="2" id="KW-0812">Transmembrane</keyword>
<dbReference type="AlphaFoldDB" id="A0A0D2FCS7"/>
<keyword evidence="2" id="KW-1133">Transmembrane helix</keyword>
<dbReference type="InterPro" id="IPR051477">
    <property type="entry name" value="Expansin_CellWall"/>
</dbReference>
<protein>
    <recommendedName>
        <fullName evidence="5">RlpA-like protein double-psi beta-barrel domain-containing protein</fullName>
    </recommendedName>
</protein>
<dbReference type="PANTHER" id="PTHR31836:SF27">
    <property type="entry name" value="RLPA-LIKE PROTEIN DOUBLE-PSI BETA-BARREL DOMAIN-CONTAINING PROTEIN"/>
    <property type="match status" value="1"/>
</dbReference>
<evidence type="ECO:0000256" key="2">
    <source>
        <dbReference type="SAM" id="Phobius"/>
    </source>
</evidence>
<evidence type="ECO:0000256" key="1">
    <source>
        <dbReference type="ARBA" id="ARBA00022729"/>
    </source>
</evidence>
<dbReference type="PANTHER" id="PTHR31836">
    <property type="match status" value="1"/>
</dbReference>
<proteinExistence type="predicted"/>
<dbReference type="EMBL" id="KN846970">
    <property type="protein sequence ID" value="KIW84412.1"/>
    <property type="molecule type" value="Genomic_DNA"/>
</dbReference>
<dbReference type="VEuPathDB" id="FungiDB:Z517_03662"/>
<reference evidence="3 4" key="1">
    <citation type="submission" date="2015-01" db="EMBL/GenBank/DDBJ databases">
        <title>The Genome Sequence of Fonsecaea pedrosoi CBS 271.37.</title>
        <authorList>
            <consortium name="The Broad Institute Genomics Platform"/>
            <person name="Cuomo C."/>
            <person name="de Hoog S."/>
            <person name="Gorbushina A."/>
            <person name="Stielow B."/>
            <person name="Teixiera M."/>
            <person name="Abouelleil A."/>
            <person name="Chapman S.B."/>
            <person name="Priest M."/>
            <person name="Young S.K."/>
            <person name="Wortman J."/>
            <person name="Nusbaum C."/>
            <person name="Birren B."/>
        </authorList>
    </citation>
    <scope>NUCLEOTIDE SEQUENCE [LARGE SCALE GENOMIC DNA]</scope>
    <source>
        <strain evidence="3 4">CBS 271.37</strain>
    </source>
</reference>
<evidence type="ECO:0008006" key="5">
    <source>
        <dbReference type="Google" id="ProtNLM"/>
    </source>
</evidence>
<sequence>MGEAAAEIQVGEVEKITTPTIRRKPVPTSLPPRVPNKTESLLNRWKNLSRRVRIFVLVAVLAIIALIIGLAAGLSTRKHKQNLPLPLGNGGPYTGDLTYYEPGLGACGLTSDDNDKIVAISHIVFDAVSVGSNPNANPLCGKKIRARKDNKSVDLTVVDRCTGCQPMDIDVTINTFADLADIDLGRVLVEWNWLENVPAGAQS</sequence>
<keyword evidence="4" id="KW-1185">Reference proteome</keyword>
<dbReference type="SUPFAM" id="SSF50685">
    <property type="entry name" value="Barwin-like endoglucanases"/>
    <property type="match status" value="1"/>
</dbReference>
<feature type="transmembrane region" description="Helical" evidence="2">
    <location>
        <begin position="54"/>
        <end position="74"/>
    </location>
</feature>
<dbReference type="InterPro" id="IPR036908">
    <property type="entry name" value="RlpA-like_sf"/>
</dbReference>
<dbReference type="OrthoDB" id="623670at2759"/>
<evidence type="ECO:0000313" key="4">
    <source>
        <dbReference type="Proteomes" id="UP000053029"/>
    </source>
</evidence>